<dbReference type="Proteomes" id="UP000320781">
    <property type="component" value="Unassembled WGS sequence"/>
</dbReference>
<evidence type="ECO:0000259" key="10">
    <source>
        <dbReference type="PROSITE" id="PS51918"/>
    </source>
</evidence>
<dbReference type="AlphaFoldDB" id="A0A523QFY8"/>
<comment type="function">
    <text evidence="9">Catalyzes the radical-mediated insertion of two sulfur atoms into the C-6 and C-8 positions of the octanoyl moiety bound to the lipoyl domains of lipoate-dependent enzymes, thereby converting the octanoylated domains into lipoylated derivatives.</text>
</comment>
<comment type="cofactor">
    <cofactor evidence="9">
        <name>[4Fe-4S] cluster</name>
        <dbReference type="ChEBI" id="CHEBI:49883"/>
    </cofactor>
    <text evidence="9">Binds 2 [4Fe-4S] clusters per subunit. One cluster is coordinated with 3 cysteines and an exchangeable S-adenosyl-L-methionine.</text>
</comment>
<dbReference type="Pfam" id="PF04055">
    <property type="entry name" value="Radical_SAM"/>
    <property type="match status" value="1"/>
</dbReference>
<evidence type="ECO:0000256" key="5">
    <source>
        <dbReference type="ARBA" id="ARBA00022723"/>
    </source>
</evidence>
<evidence type="ECO:0000256" key="1">
    <source>
        <dbReference type="ARBA" id="ARBA00022485"/>
    </source>
</evidence>
<dbReference type="NCBIfam" id="TIGR00510">
    <property type="entry name" value="lipA"/>
    <property type="match status" value="1"/>
</dbReference>
<dbReference type="GO" id="GO:0016992">
    <property type="term" value="F:lipoate synthase activity"/>
    <property type="evidence" value="ECO:0007669"/>
    <property type="project" value="UniProtKB-UniRule"/>
</dbReference>
<name>A0A523QFY8_UNCAE</name>
<dbReference type="InterPro" id="IPR003698">
    <property type="entry name" value="Lipoyl_synth"/>
</dbReference>
<feature type="binding site" evidence="9">
    <location>
        <position position="38"/>
    </location>
    <ligand>
        <name>[4Fe-4S] cluster</name>
        <dbReference type="ChEBI" id="CHEBI:49883"/>
        <label>1</label>
    </ligand>
</feature>
<dbReference type="PANTHER" id="PTHR10949">
    <property type="entry name" value="LIPOYL SYNTHASE"/>
    <property type="match status" value="1"/>
</dbReference>
<evidence type="ECO:0000256" key="6">
    <source>
        <dbReference type="ARBA" id="ARBA00023004"/>
    </source>
</evidence>
<dbReference type="InterPro" id="IPR007197">
    <property type="entry name" value="rSAM"/>
</dbReference>
<accession>A0A523QFY8</accession>
<evidence type="ECO:0000256" key="2">
    <source>
        <dbReference type="ARBA" id="ARBA00022490"/>
    </source>
</evidence>
<dbReference type="InterPro" id="IPR058240">
    <property type="entry name" value="rSAM_sf"/>
</dbReference>
<comment type="subcellular location">
    <subcellularLocation>
        <location evidence="9">Cytoplasm</location>
    </subcellularLocation>
</comment>
<evidence type="ECO:0000256" key="8">
    <source>
        <dbReference type="ARBA" id="ARBA00047326"/>
    </source>
</evidence>
<dbReference type="SUPFAM" id="SSF102114">
    <property type="entry name" value="Radical SAM enzymes"/>
    <property type="match status" value="1"/>
</dbReference>
<feature type="binding site" evidence="9">
    <location>
        <position position="44"/>
    </location>
    <ligand>
        <name>[4Fe-4S] cluster</name>
        <dbReference type="ChEBI" id="CHEBI:49883"/>
        <label>1</label>
    </ligand>
</feature>
<gene>
    <name evidence="9 11" type="primary">lipA</name>
    <name evidence="11" type="ORF">E3J95_06835</name>
</gene>
<dbReference type="SFLD" id="SFLDG01058">
    <property type="entry name" value="lipoyl_synthase_like"/>
    <property type="match status" value="1"/>
</dbReference>
<keyword evidence="7 9" id="KW-0411">Iron-sulfur</keyword>
<comment type="catalytic activity">
    <reaction evidence="8 9">
        <text>[[Fe-S] cluster scaffold protein carrying a second [4Fe-4S](2+) cluster] + N(6)-octanoyl-L-lysyl-[protein] + 2 oxidized [2Fe-2S]-[ferredoxin] + 2 S-adenosyl-L-methionine + 4 H(+) = [[Fe-S] cluster scaffold protein] + N(6)-[(R)-dihydrolipoyl]-L-lysyl-[protein] + 4 Fe(3+) + 2 hydrogen sulfide + 2 5'-deoxyadenosine + 2 L-methionine + 2 reduced [2Fe-2S]-[ferredoxin]</text>
        <dbReference type="Rhea" id="RHEA:16585"/>
        <dbReference type="Rhea" id="RHEA-COMP:9928"/>
        <dbReference type="Rhea" id="RHEA-COMP:10000"/>
        <dbReference type="Rhea" id="RHEA-COMP:10001"/>
        <dbReference type="Rhea" id="RHEA-COMP:10475"/>
        <dbReference type="Rhea" id="RHEA-COMP:14568"/>
        <dbReference type="Rhea" id="RHEA-COMP:14569"/>
        <dbReference type="ChEBI" id="CHEBI:15378"/>
        <dbReference type="ChEBI" id="CHEBI:17319"/>
        <dbReference type="ChEBI" id="CHEBI:29034"/>
        <dbReference type="ChEBI" id="CHEBI:29919"/>
        <dbReference type="ChEBI" id="CHEBI:33722"/>
        <dbReference type="ChEBI" id="CHEBI:33737"/>
        <dbReference type="ChEBI" id="CHEBI:33738"/>
        <dbReference type="ChEBI" id="CHEBI:57844"/>
        <dbReference type="ChEBI" id="CHEBI:59789"/>
        <dbReference type="ChEBI" id="CHEBI:78809"/>
        <dbReference type="ChEBI" id="CHEBI:83100"/>
        <dbReference type="EC" id="2.8.1.8"/>
    </reaction>
</comment>
<dbReference type="EC" id="2.8.1.8" evidence="9"/>
<evidence type="ECO:0000313" key="12">
    <source>
        <dbReference type="Proteomes" id="UP000320781"/>
    </source>
</evidence>
<sequence>MNLPSWIRKKIPPPQSLREMKELLRSLSLHTVCEEAGCPNIGECFSQKTATFLILGDRCTRSCSFCGVRKENPAPLDPEEPRNIARAVQKLRLEHVVITSVTRDDLADGGASHFALTIKEIKGLADEIRIEVLVPDFNGSLSPLRRVIEAGPHVLNHNLETVPRLYPEVRPEADYLHSLGLLRETKRLDPDIYTKSGLMLGLGETSEEVTGVMRDLRGAGCDILTIGQYLRPSSQNMPVKKYIAPKEFKEYEETGKSLGFLAVASSPFVRSSYQAHEMLADSQRL</sequence>
<keyword evidence="5 9" id="KW-0479">Metal-binding</keyword>
<dbReference type="InterPro" id="IPR006638">
    <property type="entry name" value="Elp3/MiaA/NifB-like_rSAM"/>
</dbReference>
<dbReference type="PIRSF" id="PIRSF005963">
    <property type="entry name" value="Lipoyl_synth"/>
    <property type="match status" value="1"/>
</dbReference>
<dbReference type="Gene3D" id="3.20.20.70">
    <property type="entry name" value="Aldolase class I"/>
    <property type="match status" value="1"/>
</dbReference>
<protein>
    <recommendedName>
        <fullName evidence="9">Lipoyl synthase</fullName>
        <ecNumber evidence="9">2.8.1.8</ecNumber>
    </recommendedName>
    <alternativeName>
        <fullName evidence="9">Lip-syn</fullName>
        <shortName evidence="9">LS</shortName>
    </alternativeName>
    <alternativeName>
        <fullName evidence="9">Lipoate synthase</fullName>
    </alternativeName>
    <alternativeName>
        <fullName evidence="9">Lipoic acid synthase</fullName>
    </alternativeName>
    <alternativeName>
        <fullName evidence="9">Sulfur insertion protein LipA</fullName>
    </alternativeName>
</protein>
<dbReference type="SFLD" id="SFLDS00029">
    <property type="entry name" value="Radical_SAM"/>
    <property type="match status" value="1"/>
</dbReference>
<feature type="binding site" evidence="9">
    <location>
        <position position="66"/>
    </location>
    <ligand>
        <name>[4Fe-4S] cluster</name>
        <dbReference type="ChEBI" id="CHEBI:49883"/>
        <label>2</label>
        <note>4Fe-4S-S-AdoMet</note>
    </ligand>
</feature>
<dbReference type="GO" id="GO:0051539">
    <property type="term" value="F:4 iron, 4 sulfur cluster binding"/>
    <property type="evidence" value="ECO:0007669"/>
    <property type="project" value="UniProtKB-UniRule"/>
</dbReference>
<dbReference type="SFLD" id="SFLDF00271">
    <property type="entry name" value="lipoyl_synthase"/>
    <property type="match status" value="1"/>
</dbReference>
<dbReference type="Pfam" id="PF16881">
    <property type="entry name" value="LIAS_N"/>
    <property type="match status" value="1"/>
</dbReference>
<dbReference type="GO" id="GO:0005737">
    <property type="term" value="C:cytoplasm"/>
    <property type="evidence" value="ECO:0007669"/>
    <property type="project" value="UniProtKB-SubCell"/>
</dbReference>
<keyword evidence="1 9" id="KW-0004">4Fe-4S</keyword>
<feature type="binding site" evidence="9">
    <location>
        <position position="63"/>
    </location>
    <ligand>
        <name>[4Fe-4S] cluster</name>
        <dbReference type="ChEBI" id="CHEBI:49883"/>
        <label>2</label>
        <note>4Fe-4S-S-AdoMet</note>
    </ligand>
</feature>
<feature type="binding site" evidence="9">
    <location>
        <position position="272"/>
    </location>
    <ligand>
        <name>[4Fe-4S] cluster</name>
        <dbReference type="ChEBI" id="CHEBI:49883"/>
        <label>1</label>
    </ligand>
</feature>
<dbReference type="HAMAP" id="MF_00206">
    <property type="entry name" value="Lipoyl_synth"/>
    <property type="match status" value="1"/>
</dbReference>
<reference evidence="11 12" key="1">
    <citation type="submission" date="2019-03" db="EMBL/GenBank/DDBJ databases">
        <title>Metabolic potential of uncultured bacteria and archaea associated with petroleum seepage in deep-sea sediments.</title>
        <authorList>
            <person name="Dong X."/>
            <person name="Hubert C."/>
        </authorList>
    </citation>
    <scope>NUCLEOTIDE SEQUENCE [LARGE SCALE GENOMIC DNA]</scope>
    <source>
        <strain evidence="11">E44_bin92</strain>
    </source>
</reference>
<dbReference type="NCBIfam" id="NF004019">
    <property type="entry name" value="PRK05481.1"/>
    <property type="match status" value="1"/>
</dbReference>
<keyword evidence="2 9" id="KW-0963">Cytoplasm</keyword>
<keyword evidence="3 9" id="KW-0808">Transferase</keyword>
<dbReference type="SMART" id="SM00729">
    <property type="entry name" value="Elp3"/>
    <property type="match status" value="1"/>
</dbReference>
<dbReference type="GO" id="GO:0046872">
    <property type="term" value="F:metal ion binding"/>
    <property type="evidence" value="ECO:0007669"/>
    <property type="project" value="UniProtKB-KW"/>
</dbReference>
<dbReference type="EMBL" id="SOKU01000336">
    <property type="protein sequence ID" value="TES84331.1"/>
    <property type="molecule type" value="Genomic_DNA"/>
</dbReference>
<dbReference type="CDD" id="cd01335">
    <property type="entry name" value="Radical_SAM"/>
    <property type="match status" value="1"/>
</dbReference>
<dbReference type="PROSITE" id="PS51918">
    <property type="entry name" value="RADICAL_SAM"/>
    <property type="match status" value="1"/>
</dbReference>
<organism evidence="11 12">
    <name type="scientific">Aerophobetes bacterium</name>
    <dbReference type="NCBI Taxonomy" id="2030807"/>
    <lineage>
        <taxon>Bacteria</taxon>
        <taxon>Candidatus Aerophobota</taxon>
    </lineage>
</organism>
<evidence type="ECO:0000256" key="7">
    <source>
        <dbReference type="ARBA" id="ARBA00023014"/>
    </source>
</evidence>
<evidence type="ECO:0000256" key="4">
    <source>
        <dbReference type="ARBA" id="ARBA00022691"/>
    </source>
</evidence>
<comment type="similarity">
    <text evidence="9">Belongs to the radical SAM superfamily. Lipoyl synthase family.</text>
</comment>
<evidence type="ECO:0000313" key="11">
    <source>
        <dbReference type="EMBL" id="TES84331.1"/>
    </source>
</evidence>
<proteinExistence type="inferred from homology"/>
<feature type="binding site" evidence="9">
    <location>
        <position position="59"/>
    </location>
    <ligand>
        <name>[4Fe-4S] cluster</name>
        <dbReference type="ChEBI" id="CHEBI:49883"/>
        <label>2</label>
        <note>4Fe-4S-S-AdoMet</note>
    </ligand>
</feature>
<comment type="caution">
    <text evidence="11">The sequence shown here is derived from an EMBL/GenBank/DDBJ whole genome shotgun (WGS) entry which is preliminary data.</text>
</comment>
<evidence type="ECO:0000256" key="9">
    <source>
        <dbReference type="HAMAP-Rule" id="MF_00206"/>
    </source>
</evidence>
<dbReference type="InterPro" id="IPR031691">
    <property type="entry name" value="LIAS_N"/>
</dbReference>
<feature type="binding site" evidence="9">
    <location>
        <position position="33"/>
    </location>
    <ligand>
        <name>[4Fe-4S] cluster</name>
        <dbReference type="ChEBI" id="CHEBI:49883"/>
        <label>1</label>
    </ligand>
</feature>
<evidence type="ECO:0000256" key="3">
    <source>
        <dbReference type="ARBA" id="ARBA00022679"/>
    </source>
</evidence>
<keyword evidence="4 9" id="KW-0949">S-adenosyl-L-methionine</keyword>
<feature type="domain" description="Radical SAM core" evidence="10">
    <location>
        <begin position="45"/>
        <end position="261"/>
    </location>
</feature>
<dbReference type="InterPro" id="IPR013785">
    <property type="entry name" value="Aldolase_TIM"/>
</dbReference>
<keyword evidence="6 9" id="KW-0408">Iron</keyword>
<dbReference type="UniPathway" id="UPA00538">
    <property type="reaction ID" value="UER00593"/>
</dbReference>
<dbReference type="NCBIfam" id="NF009544">
    <property type="entry name" value="PRK12928.1"/>
    <property type="match status" value="1"/>
</dbReference>
<dbReference type="FunFam" id="3.20.20.70:FF:000040">
    <property type="entry name" value="Lipoyl synthase"/>
    <property type="match status" value="1"/>
</dbReference>
<dbReference type="GO" id="GO:0009249">
    <property type="term" value="P:protein lipoylation"/>
    <property type="evidence" value="ECO:0007669"/>
    <property type="project" value="UniProtKB-UniRule"/>
</dbReference>
<dbReference type="PANTHER" id="PTHR10949:SF0">
    <property type="entry name" value="LIPOYL SYNTHASE, MITOCHONDRIAL"/>
    <property type="match status" value="1"/>
</dbReference>
<comment type="pathway">
    <text evidence="9">Protein modification; protein lipoylation via endogenous pathway; protein N(6)-(lipoyl)lysine from octanoyl-[acyl-carrier-protein]: step 2/2.</text>
</comment>